<evidence type="ECO:0000313" key="2">
    <source>
        <dbReference type="Proteomes" id="UP001519271"/>
    </source>
</evidence>
<gene>
    <name evidence="1" type="ORF">J2Z34_000697</name>
</gene>
<proteinExistence type="predicted"/>
<dbReference type="Proteomes" id="UP001519271">
    <property type="component" value="Unassembled WGS sequence"/>
</dbReference>
<reference evidence="1 2" key="1">
    <citation type="submission" date="2021-03" db="EMBL/GenBank/DDBJ databases">
        <title>Genomic Encyclopedia of Type Strains, Phase IV (KMG-IV): sequencing the most valuable type-strain genomes for metagenomic binning, comparative biology and taxonomic classification.</title>
        <authorList>
            <person name="Goeker M."/>
        </authorList>
    </citation>
    <scope>NUCLEOTIDE SEQUENCE [LARGE SCALE GENOMIC DNA]</scope>
    <source>
        <strain evidence="1 2">DSM 6139</strain>
    </source>
</reference>
<dbReference type="EMBL" id="JAGGKC010000004">
    <property type="protein sequence ID" value="MBP1918225.1"/>
    <property type="molecule type" value="Genomic_DNA"/>
</dbReference>
<evidence type="ECO:0000313" key="1">
    <source>
        <dbReference type="EMBL" id="MBP1918225.1"/>
    </source>
</evidence>
<dbReference type="RefSeq" id="WP_209458468.1">
    <property type="nucleotide sequence ID" value="NZ_JAGGKC010000004.1"/>
</dbReference>
<comment type="caution">
    <text evidence="1">The sequence shown here is derived from an EMBL/GenBank/DDBJ whole genome shotgun (WGS) entry which is preliminary data.</text>
</comment>
<sequence>MSIKVYFVSSNIEEASSTKIDDRTILGTLGDRNEAVAVQLKELFESVTEAIKPSIKTKSDVIIELTGSMDIKMEGSIKYLIFNAGASGTASGTMKVTLKTELIPD</sequence>
<protein>
    <submittedName>
        <fullName evidence="1">Uncharacterized protein</fullName>
    </submittedName>
</protein>
<name>A0ABS4G106_9CLOT</name>
<accession>A0ABS4G106</accession>
<keyword evidence="2" id="KW-1185">Reference proteome</keyword>
<organism evidence="1 2">
    <name type="scientific">Youngiibacter multivorans</name>
    <dbReference type="NCBI Taxonomy" id="937251"/>
    <lineage>
        <taxon>Bacteria</taxon>
        <taxon>Bacillati</taxon>
        <taxon>Bacillota</taxon>
        <taxon>Clostridia</taxon>
        <taxon>Eubacteriales</taxon>
        <taxon>Clostridiaceae</taxon>
        <taxon>Youngiibacter</taxon>
    </lineage>
</organism>